<evidence type="ECO:0000313" key="2">
    <source>
        <dbReference type="Proteomes" id="UP001165960"/>
    </source>
</evidence>
<evidence type="ECO:0000313" key="1">
    <source>
        <dbReference type="EMBL" id="KAJ9059133.1"/>
    </source>
</evidence>
<reference evidence="1" key="1">
    <citation type="submission" date="2022-04" db="EMBL/GenBank/DDBJ databases">
        <title>Genome of the entomopathogenic fungus Entomophthora muscae.</title>
        <authorList>
            <person name="Elya C."/>
            <person name="Lovett B.R."/>
            <person name="Lee E."/>
            <person name="Macias A.M."/>
            <person name="Hajek A.E."/>
            <person name="De Bivort B.L."/>
            <person name="Kasson M.T."/>
            <person name="De Fine Licht H.H."/>
            <person name="Stajich J.E."/>
        </authorList>
    </citation>
    <scope>NUCLEOTIDE SEQUENCE</scope>
    <source>
        <strain evidence="1">Berkeley</strain>
    </source>
</reference>
<organism evidence="1 2">
    <name type="scientific">Entomophthora muscae</name>
    <dbReference type="NCBI Taxonomy" id="34485"/>
    <lineage>
        <taxon>Eukaryota</taxon>
        <taxon>Fungi</taxon>
        <taxon>Fungi incertae sedis</taxon>
        <taxon>Zoopagomycota</taxon>
        <taxon>Entomophthoromycotina</taxon>
        <taxon>Entomophthoromycetes</taxon>
        <taxon>Entomophthorales</taxon>
        <taxon>Entomophthoraceae</taxon>
        <taxon>Entomophthora</taxon>
    </lineage>
</organism>
<keyword evidence="2" id="KW-1185">Reference proteome</keyword>
<comment type="caution">
    <text evidence="1">The sequence shown here is derived from an EMBL/GenBank/DDBJ whole genome shotgun (WGS) entry which is preliminary data.</text>
</comment>
<dbReference type="EMBL" id="QTSX02005695">
    <property type="protein sequence ID" value="KAJ9059133.1"/>
    <property type="molecule type" value="Genomic_DNA"/>
</dbReference>
<dbReference type="Proteomes" id="UP001165960">
    <property type="component" value="Unassembled WGS sequence"/>
</dbReference>
<protein>
    <submittedName>
        <fullName evidence="1">Uncharacterized protein</fullName>
    </submittedName>
</protein>
<gene>
    <name evidence="1" type="ORF">DSO57_1005636</name>
</gene>
<name>A0ACC2S9R7_9FUNG</name>
<accession>A0ACC2S9R7</accession>
<sequence>MNMKLNSLAFILSSLLVLVFSQEEESSSGDDSGDSGQAATTDTTSFAGVYSFVYYYNQDPNAKPTTQLPCKNSTSFLLTIPEGEGGDVVREANGIKDPIYHTSQGDWTVMEVGKGNGFNILKMNLYYNDAEEMIACWALKKNGRDIVANINPRKLSECPTKYVPLTDTCTLTRAAIYGTCISGGCNGTLTKTTTSNNSFRSTSSAFYLAILSTLSLLIN</sequence>
<proteinExistence type="predicted"/>